<dbReference type="PANTHER" id="PTHR42770">
    <property type="entry name" value="AMINO ACID TRANSPORTER-RELATED"/>
    <property type="match status" value="1"/>
</dbReference>
<dbReference type="Gene3D" id="1.20.1740.10">
    <property type="entry name" value="Amino acid/polyamine transporter I"/>
    <property type="match status" value="1"/>
</dbReference>
<feature type="transmembrane region" description="Helical" evidence="6">
    <location>
        <begin position="115"/>
        <end position="136"/>
    </location>
</feature>
<reference evidence="7 8" key="1">
    <citation type="submission" date="2017-04" db="EMBL/GenBank/DDBJ databases">
        <title>Novel microbial lineages endemic to geothermal iron-oxide mats fill important gaps in the evolutionary history of Archaea.</title>
        <authorList>
            <person name="Jay Z.J."/>
            <person name="Beam J.P."/>
            <person name="Dlakic M."/>
            <person name="Rusch D.B."/>
            <person name="Kozubal M.A."/>
            <person name="Inskeep W.P."/>
        </authorList>
    </citation>
    <scope>NUCLEOTIDE SEQUENCE [LARGE SCALE GENOMIC DNA]</scope>
    <source>
        <strain evidence="7">OSP_C</strain>
    </source>
</reference>
<accession>A0A2R6AI16</accession>
<evidence type="ECO:0000313" key="8">
    <source>
        <dbReference type="Proteomes" id="UP000241473"/>
    </source>
</evidence>
<evidence type="ECO:0000256" key="4">
    <source>
        <dbReference type="ARBA" id="ARBA00022989"/>
    </source>
</evidence>
<feature type="transmembrane region" description="Helical" evidence="6">
    <location>
        <begin position="415"/>
        <end position="436"/>
    </location>
</feature>
<feature type="transmembrane region" description="Helical" evidence="6">
    <location>
        <begin position="157"/>
        <end position="175"/>
    </location>
</feature>
<dbReference type="AlphaFoldDB" id="A0A2R6AI16"/>
<comment type="subcellular location">
    <subcellularLocation>
        <location evidence="1">Cell membrane</location>
        <topology evidence="1">Multi-pass membrane protein</topology>
    </subcellularLocation>
</comment>
<organism evidence="7 8">
    <name type="scientific">Candidatus Marsarchaeota G1 archaeon OSP_C</name>
    <dbReference type="NCBI Taxonomy" id="1978154"/>
    <lineage>
        <taxon>Archaea</taxon>
        <taxon>Candidatus Marsarchaeota</taxon>
        <taxon>Candidatus Marsarchaeota group 1</taxon>
    </lineage>
</organism>
<dbReference type="GO" id="GO:0022857">
    <property type="term" value="F:transmembrane transporter activity"/>
    <property type="evidence" value="ECO:0007669"/>
    <property type="project" value="InterPro"/>
</dbReference>
<keyword evidence="3 6" id="KW-0812">Transmembrane</keyword>
<feature type="transmembrane region" description="Helical" evidence="6">
    <location>
        <begin position="89"/>
        <end position="109"/>
    </location>
</feature>
<evidence type="ECO:0008006" key="9">
    <source>
        <dbReference type="Google" id="ProtNLM"/>
    </source>
</evidence>
<dbReference type="Pfam" id="PF13520">
    <property type="entry name" value="AA_permease_2"/>
    <property type="match status" value="1"/>
</dbReference>
<proteinExistence type="predicted"/>
<evidence type="ECO:0000256" key="3">
    <source>
        <dbReference type="ARBA" id="ARBA00022692"/>
    </source>
</evidence>
<sequence>MSQDKKPTVFLREATGLVKRASFLDAISLNISNMSVGAALGVIGYTMTAVNVIGLNLVIASILAFVLSIPQVIVYTMMVKRVPRTGGDYVWVTRTLGGLFGAPLSLMGYPLETMAYMALIVLAGVNAIGSVGLFFGNSSFLGIELPPNLPGANPTEQILIGAFIFIVLILVNIFAPRAGFRLVSVLTLFGIGTLLIAIFSYLIIGRAGIINYMNLLQSLSNANPPVTYQSLSSAYKGPDFDFGATIFMLPFFAIFVFPWLNAGPAVSAEIKGKNAVEWNVPIAAITVFVLVTAAFGAMYYAGGLHFINMALSNPTLVFDWSFNFWTLAMGITNNTFLQYIMGAGWVAWEFAILAYAIIVTSRYIFAQAFDGFLPARFAYVSSRYGSPVNSLAFIAIMVLALSTISAYFYGGFQTLYAATIASMIYFFFVGIAAVIYAQRNEKGGAKGMLSAAGILMAGVFAYIIYDYLANPTIWGTAVTVANIPGTYFAYLYVVGSFIVGLILYDISRIRYSKQGINIELAFKTIPPE</sequence>
<dbReference type="GO" id="GO:0005886">
    <property type="term" value="C:plasma membrane"/>
    <property type="evidence" value="ECO:0007669"/>
    <property type="project" value="UniProtKB-SubCell"/>
</dbReference>
<feature type="transmembrane region" description="Helical" evidence="6">
    <location>
        <begin position="240"/>
        <end position="260"/>
    </location>
</feature>
<feature type="transmembrane region" description="Helical" evidence="6">
    <location>
        <begin position="181"/>
        <end position="204"/>
    </location>
</feature>
<feature type="transmembrane region" description="Helical" evidence="6">
    <location>
        <begin position="53"/>
        <end position="77"/>
    </location>
</feature>
<feature type="transmembrane region" description="Helical" evidence="6">
    <location>
        <begin position="448"/>
        <end position="465"/>
    </location>
</feature>
<evidence type="ECO:0000256" key="2">
    <source>
        <dbReference type="ARBA" id="ARBA00022475"/>
    </source>
</evidence>
<keyword evidence="5 6" id="KW-0472">Membrane</keyword>
<keyword evidence="4 6" id="KW-1133">Transmembrane helix</keyword>
<evidence type="ECO:0000313" key="7">
    <source>
        <dbReference type="EMBL" id="PSN86022.1"/>
    </source>
</evidence>
<evidence type="ECO:0000256" key="6">
    <source>
        <dbReference type="SAM" id="Phobius"/>
    </source>
</evidence>
<dbReference type="Proteomes" id="UP000241473">
    <property type="component" value="Unassembled WGS sequence"/>
</dbReference>
<dbReference type="InterPro" id="IPR002293">
    <property type="entry name" value="AA/rel_permease1"/>
</dbReference>
<dbReference type="InterPro" id="IPR050367">
    <property type="entry name" value="APC_superfamily"/>
</dbReference>
<protein>
    <recommendedName>
        <fullName evidence="9">Amino acid transporter</fullName>
    </recommendedName>
</protein>
<name>A0A2R6AI16_9ARCH</name>
<comment type="caution">
    <text evidence="7">The sequence shown here is derived from an EMBL/GenBank/DDBJ whole genome shotgun (WGS) entry which is preliminary data.</text>
</comment>
<gene>
    <name evidence="7" type="ORF">B9Q00_10625</name>
</gene>
<keyword evidence="2" id="KW-1003">Cell membrane</keyword>
<feature type="transmembrane region" description="Helical" evidence="6">
    <location>
        <begin position="21"/>
        <end position="47"/>
    </location>
</feature>
<dbReference type="PIRSF" id="PIRSF006060">
    <property type="entry name" value="AA_transporter"/>
    <property type="match status" value="1"/>
</dbReference>
<dbReference type="EMBL" id="NEXB01000122">
    <property type="protein sequence ID" value="PSN86022.1"/>
    <property type="molecule type" value="Genomic_DNA"/>
</dbReference>
<feature type="transmembrane region" description="Helical" evidence="6">
    <location>
        <begin position="280"/>
        <end position="301"/>
    </location>
</feature>
<evidence type="ECO:0000256" key="1">
    <source>
        <dbReference type="ARBA" id="ARBA00004651"/>
    </source>
</evidence>
<dbReference type="PANTHER" id="PTHR42770:SF7">
    <property type="entry name" value="MEMBRANE PROTEIN"/>
    <property type="match status" value="1"/>
</dbReference>
<feature type="transmembrane region" description="Helical" evidence="6">
    <location>
        <begin position="386"/>
        <end position="409"/>
    </location>
</feature>
<feature type="transmembrane region" description="Helical" evidence="6">
    <location>
        <begin position="346"/>
        <end position="365"/>
    </location>
</feature>
<feature type="transmembrane region" description="Helical" evidence="6">
    <location>
        <begin position="485"/>
        <end position="504"/>
    </location>
</feature>
<evidence type="ECO:0000256" key="5">
    <source>
        <dbReference type="ARBA" id="ARBA00023136"/>
    </source>
</evidence>